<dbReference type="EMBL" id="DSBT01000118">
    <property type="protein sequence ID" value="HDP77348.1"/>
    <property type="molecule type" value="Genomic_DNA"/>
</dbReference>
<dbReference type="GO" id="GO:0046872">
    <property type="term" value="F:metal ion binding"/>
    <property type="evidence" value="ECO:0007669"/>
    <property type="project" value="UniProtKB-KW"/>
</dbReference>
<organism evidence="6">
    <name type="scientific">Mesotoga infera</name>
    <dbReference type="NCBI Taxonomy" id="1236046"/>
    <lineage>
        <taxon>Bacteria</taxon>
        <taxon>Thermotogati</taxon>
        <taxon>Thermotogota</taxon>
        <taxon>Thermotogae</taxon>
        <taxon>Kosmotogales</taxon>
        <taxon>Kosmotogaceae</taxon>
        <taxon>Mesotoga</taxon>
    </lineage>
</organism>
<gene>
    <name evidence="6" type="ORF">ENN47_04025</name>
</gene>
<accession>A0A7C1H8R6</accession>
<dbReference type="Pfam" id="PF00149">
    <property type="entry name" value="Metallophos"/>
    <property type="match status" value="1"/>
</dbReference>
<evidence type="ECO:0000256" key="1">
    <source>
        <dbReference type="ARBA" id="ARBA00022723"/>
    </source>
</evidence>
<evidence type="ECO:0000256" key="2">
    <source>
        <dbReference type="ARBA" id="ARBA00022801"/>
    </source>
</evidence>
<comment type="caution">
    <text evidence="6">The sequence shown here is derived from an EMBL/GenBank/DDBJ whole genome shotgun (WGS) entry which is preliminary data.</text>
</comment>
<feature type="domain" description="Calcineurin-like phosphoesterase" evidence="5">
    <location>
        <begin position="18"/>
        <end position="220"/>
    </location>
</feature>
<proteinExistence type="inferred from homology"/>
<dbReference type="AlphaFoldDB" id="A0A7C1H8R6"/>
<dbReference type="GO" id="GO:0016787">
    <property type="term" value="F:hydrolase activity"/>
    <property type="evidence" value="ECO:0007669"/>
    <property type="project" value="UniProtKB-KW"/>
</dbReference>
<protein>
    <recommendedName>
        <fullName evidence="5">Calcineurin-like phosphoesterase domain-containing protein</fullName>
    </recommendedName>
</protein>
<comment type="similarity">
    <text evidence="4">Belongs to the cyclic nucleotide phosphodiesterase class-III family.</text>
</comment>
<name>A0A7C1H8R6_9BACT</name>
<dbReference type="InterPro" id="IPR004843">
    <property type="entry name" value="Calcineurin-like_PHP"/>
</dbReference>
<sequence>MSENLQGREGSDFVKAARLVVIGDLHAGPDRSSLKGSLVNGLLSEWIDFVNENIQPDAIVDLGDRLNPVDRDSDTRTLGEISCILARSKCPVYYIPGNHDLDNLTREEHEEAIGSKLGNRSVVVKGLRLLLLNTQDPVVQGVGGMVSDEALRWLEKEIAASSEKIVVFTHQTLDEQPLKRNVHFESIENLAYVENKRELLRIFERGGNVIAAINGHVHWPSIAFEEGVLYVSVPSFTDTWNQLRSIPGSFTLIDFSGEEVIVENHMFRPSILMGRFRTNRKKEG</sequence>
<keyword evidence="2" id="KW-0378">Hydrolase</keyword>
<evidence type="ECO:0000256" key="3">
    <source>
        <dbReference type="ARBA" id="ARBA00023004"/>
    </source>
</evidence>
<dbReference type="Gene3D" id="3.60.21.10">
    <property type="match status" value="1"/>
</dbReference>
<evidence type="ECO:0000256" key="4">
    <source>
        <dbReference type="ARBA" id="ARBA00025742"/>
    </source>
</evidence>
<reference evidence="6" key="1">
    <citation type="journal article" date="2020" name="mSystems">
        <title>Genome- and Community-Level Interaction Insights into Carbon Utilization and Element Cycling Functions of Hydrothermarchaeota in Hydrothermal Sediment.</title>
        <authorList>
            <person name="Zhou Z."/>
            <person name="Liu Y."/>
            <person name="Xu W."/>
            <person name="Pan J."/>
            <person name="Luo Z.H."/>
            <person name="Li M."/>
        </authorList>
    </citation>
    <scope>NUCLEOTIDE SEQUENCE [LARGE SCALE GENOMIC DNA]</scope>
    <source>
        <strain evidence="6">SpSt-1179</strain>
    </source>
</reference>
<dbReference type="PANTHER" id="PTHR42988:SF2">
    <property type="entry name" value="CYCLIC NUCLEOTIDE PHOSPHODIESTERASE CBUA0032-RELATED"/>
    <property type="match status" value="1"/>
</dbReference>
<evidence type="ECO:0000313" key="6">
    <source>
        <dbReference type="EMBL" id="HDP77348.1"/>
    </source>
</evidence>
<dbReference type="Proteomes" id="UP000886198">
    <property type="component" value="Unassembled WGS sequence"/>
</dbReference>
<keyword evidence="1" id="KW-0479">Metal-binding</keyword>
<dbReference type="SUPFAM" id="SSF56300">
    <property type="entry name" value="Metallo-dependent phosphatases"/>
    <property type="match status" value="1"/>
</dbReference>
<dbReference type="InterPro" id="IPR050884">
    <property type="entry name" value="CNP_phosphodiesterase-III"/>
</dbReference>
<keyword evidence="3" id="KW-0408">Iron</keyword>
<dbReference type="PANTHER" id="PTHR42988">
    <property type="entry name" value="PHOSPHOHYDROLASE"/>
    <property type="match status" value="1"/>
</dbReference>
<evidence type="ECO:0000259" key="5">
    <source>
        <dbReference type="Pfam" id="PF00149"/>
    </source>
</evidence>
<dbReference type="InterPro" id="IPR029052">
    <property type="entry name" value="Metallo-depent_PP-like"/>
</dbReference>